<dbReference type="Pfam" id="PF05368">
    <property type="entry name" value="NmrA"/>
    <property type="match status" value="1"/>
</dbReference>
<dbReference type="InterPro" id="IPR036291">
    <property type="entry name" value="NAD(P)-bd_dom_sf"/>
</dbReference>
<dbReference type="AlphaFoldDB" id="A0AAD5TMZ7"/>
<dbReference type="GO" id="GO:0016491">
    <property type="term" value="F:oxidoreductase activity"/>
    <property type="evidence" value="ECO:0007669"/>
    <property type="project" value="UniProtKB-KW"/>
</dbReference>
<dbReference type="EMBL" id="JADGJQ010000012">
    <property type="protein sequence ID" value="KAJ3181505.1"/>
    <property type="molecule type" value="Genomic_DNA"/>
</dbReference>
<proteinExistence type="predicted"/>
<evidence type="ECO:0000313" key="5">
    <source>
        <dbReference type="Proteomes" id="UP001212152"/>
    </source>
</evidence>
<evidence type="ECO:0000313" key="4">
    <source>
        <dbReference type="EMBL" id="KAJ3181505.1"/>
    </source>
</evidence>
<evidence type="ECO:0000256" key="1">
    <source>
        <dbReference type="ARBA" id="ARBA00022857"/>
    </source>
</evidence>
<dbReference type="SUPFAM" id="SSF51735">
    <property type="entry name" value="NAD(P)-binding Rossmann-fold domains"/>
    <property type="match status" value="1"/>
</dbReference>
<comment type="caution">
    <text evidence="4">The sequence shown here is derived from an EMBL/GenBank/DDBJ whole genome shotgun (WGS) entry which is preliminary data.</text>
</comment>
<organism evidence="4 5">
    <name type="scientific">Geranomyces variabilis</name>
    <dbReference type="NCBI Taxonomy" id="109894"/>
    <lineage>
        <taxon>Eukaryota</taxon>
        <taxon>Fungi</taxon>
        <taxon>Fungi incertae sedis</taxon>
        <taxon>Chytridiomycota</taxon>
        <taxon>Chytridiomycota incertae sedis</taxon>
        <taxon>Chytridiomycetes</taxon>
        <taxon>Spizellomycetales</taxon>
        <taxon>Powellomycetaceae</taxon>
        <taxon>Geranomyces</taxon>
    </lineage>
</organism>
<name>A0AAD5TMZ7_9FUNG</name>
<dbReference type="InterPro" id="IPR051609">
    <property type="entry name" value="NmrA/Isoflavone_reductase-like"/>
</dbReference>
<dbReference type="PANTHER" id="PTHR47706:SF9">
    <property type="entry name" value="NMRA-LIKE DOMAIN-CONTAINING PROTEIN-RELATED"/>
    <property type="match status" value="1"/>
</dbReference>
<evidence type="ECO:0000256" key="2">
    <source>
        <dbReference type="ARBA" id="ARBA00023002"/>
    </source>
</evidence>
<dbReference type="InterPro" id="IPR045312">
    <property type="entry name" value="PCBER-like"/>
</dbReference>
<gene>
    <name evidence="4" type="ORF">HDU87_001115</name>
</gene>
<dbReference type="InterPro" id="IPR008030">
    <property type="entry name" value="NmrA-like"/>
</dbReference>
<dbReference type="Proteomes" id="UP001212152">
    <property type="component" value="Unassembled WGS sequence"/>
</dbReference>
<feature type="domain" description="NmrA-like" evidence="3">
    <location>
        <begin position="4"/>
        <end position="230"/>
    </location>
</feature>
<dbReference type="PANTHER" id="PTHR47706">
    <property type="entry name" value="NMRA-LIKE FAMILY PROTEIN"/>
    <property type="match status" value="1"/>
</dbReference>
<accession>A0AAD5TMZ7</accession>
<keyword evidence="5" id="KW-1185">Reference proteome</keyword>
<protein>
    <recommendedName>
        <fullName evidence="3">NmrA-like domain-containing protein</fullName>
    </recommendedName>
</protein>
<keyword evidence="2" id="KW-0560">Oxidoreductase</keyword>
<sequence>MAIKNVLLVGAGGNLGPAVLKGLLDANFTVTILARSDSKSTFPAGIAVRRTDYTPASLVAAFAGQDAVVSTIGAGGLAQQNAVVDAAAKAGVQRFIPSEFGSNTLNQKALDTVPLFQGKVDHVAHLKSVAAKHPGFTWTSIITGGFFDWGLQVGFLGYDLRNHTATIYDSGDRRASVSTLAQIGRAVAATLTHPAETANKYIFVSSFTLTQNETLAAIESATGHKFTVTRRTTADANKQGREKLAKGDIENAIADLILSGFYGEGTGNDFEHDVDGGTVNKVLGLPTEKLDEVIKQVLAGN</sequence>
<reference evidence="4" key="1">
    <citation type="submission" date="2020-05" db="EMBL/GenBank/DDBJ databases">
        <title>Phylogenomic resolution of chytrid fungi.</title>
        <authorList>
            <person name="Stajich J.E."/>
            <person name="Amses K."/>
            <person name="Simmons R."/>
            <person name="Seto K."/>
            <person name="Myers J."/>
            <person name="Bonds A."/>
            <person name="Quandt C.A."/>
            <person name="Barry K."/>
            <person name="Liu P."/>
            <person name="Grigoriev I."/>
            <person name="Longcore J.E."/>
            <person name="James T.Y."/>
        </authorList>
    </citation>
    <scope>NUCLEOTIDE SEQUENCE</scope>
    <source>
        <strain evidence="4">JEL0379</strain>
    </source>
</reference>
<keyword evidence="1" id="KW-0521">NADP</keyword>
<dbReference type="CDD" id="cd05259">
    <property type="entry name" value="PCBER_SDR_a"/>
    <property type="match status" value="1"/>
</dbReference>
<dbReference type="Gene3D" id="3.40.50.720">
    <property type="entry name" value="NAD(P)-binding Rossmann-like Domain"/>
    <property type="match status" value="1"/>
</dbReference>
<dbReference type="Gene3D" id="3.90.25.10">
    <property type="entry name" value="UDP-galactose 4-epimerase, domain 1"/>
    <property type="match status" value="1"/>
</dbReference>
<evidence type="ECO:0000259" key="3">
    <source>
        <dbReference type="Pfam" id="PF05368"/>
    </source>
</evidence>